<dbReference type="Pfam" id="PF02854">
    <property type="entry name" value="MIF4G"/>
    <property type="match status" value="2"/>
</dbReference>
<dbReference type="SUPFAM" id="SSF48371">
    <property type="entry name" value="ARM repeat"/>
    <property type="match status" value="2"/>
</dbReference>
<dbReference type="Gene3D" id="1.25.40.180">
    <property type="match status" value="3"/>
</dbReference>
<dbReference type="GO" id="GO:0000184">
    <property type="term" value="P:nuclear-transcribed mRNA catabolic process, nonsense-mediated decay"/>
    <property type="evidence" value="ECO:0007669"/>
    <property type="project" value="InterPro"/>
</dbReference>
<dbReference type="InterPro" id="IPR016024">
    <property type="entry name" value="ARM-type_fold"/>
</dbReference>
<evidence type="ECO:0000256" key="1">
    <source>
        <dbReference type="ARBA" id="ARBA00004496"/>
    </source>
</evidence>
<organism evidence="5 6">
    <name type="scientific">Botryobasidium botryosum (strain FD-172 SS1)</name>
    <dbReference type="NCBI Taxonomy" id="930990"/>
    <lineage>
        <taxon>Eukaryota</taxon>
        <taxon>Fungi</taxon>
        <taxon>Dikarya</taxon>
        <taxon>Basidiomycota</taxon>
        <taxon>Agaricomycotina</taxon>
        <taxon>Agaricomycetes</taxon>
        <taxon>Cantharellales</taxon>
        <taxon>Botryobasidiaceae</taxon>
        <taxon>Botryobasidium</taxon>
    </lineage>
</organism>
<dbReference type="Proteomes" id="UP000027195">
    <property type="component" value="Unassembled WGS sequence"/>
</dbReference>
<dbReference type="AlphaFoldDB" id="A0A067N1M2"/>
<comment type="subcellular location">
    <subcellularLocation>
        <location evidence="1">Cytoplasm</location>
    </subcellularLocation>
</comment>
<feature type="compositionally biased region" description="Low complexity" evidence="3">
    <location>
        <begin position="233"/>
        <end position="244"/>
    </location>
</feature>
<dbReference type="FunFam" id="1.25.40.180:FF:000037">
    <property type="entry name" value="Nonsense-mediated mRNA decay factor (Upf2)"/>
    <property type="match status" value="1"/>
</dbReference>
<dbReference type="PANTHER" id="PTHR12839">
    <property type="entry name" value="NONSENSE-MEDIATED MRNA DECAY PROTEIN 2 UP-FRAMESHIFT SUPPRESSOR 2"/>
    <property type="match status" value="1"/>
</dbReference>
<evidence type="ECO:0000256" key="3">
    <source>
        <dbReference type="SAM" id="MobiDB-lite"/>
    </source>
</evidence>
<feature type="compositionally biased region" description="Pro residues" evidence="3">
    <location>
        <begin position="452"/>
        <end position="466"/>
    </location>
</feature>
<proteinExistence type="predicted"/>
<feature type="region of interest" description="Disordered" evidence="3">
    <location>
        <begin position="224"/>
        <end position="244"/>
    </location>
</feature>
<protein>
    <recommendedName>
        <fullName evidence="4">MIF4G domain-containing protein</fullName>
    </recommendedName>
</protein>
<gene>
    <name evidence="5" type="ORF">BOTBODRAFT_50425</name>
</gene>
<feature type="domain" description="MIF4G" evidence="4">
    <location>
        <begin position="678"/>
        <end position="887"/>
    </location>
</feature>
<sequence>MASQAVAKDDEEALKRDRRAALKTLNSGEQPDALKSLDSSLKRHTALIKRMRQSLGVDNRDQVLRDIDTLTLEKYVDEIASAAAEGAGRCKTEKDVWSAIELISALHRRFPATFTPALFSLLGNAMAPPARAALAALTPEQREREETLRVTRQRPLIRVCAELALVGIIRDGPNRSGGEWMMKTLKELLSNDPSLFSLPLLSTFLKSYARPFLGIMPHASSKKQVESTGEQLSSDAAQEAQDESSAQIVFNEDSELVEKEIRDRFRKMCEGYFDSVSKKLVKEHLKLQEQDRRNHEAYIRSGEIFEDRQQAYEKMTKSYEKLLASCQTLSDLLCVPLPKLPSSSVQASSILVLDGSSRAGQEDREDLTGLSKWEDDEERKFYEDIPDLKDFVPRSVLGIEDDGKKDTGEKSEAESKEKEKARQEEEIRRLEQKMESLAVEKNDTEDDAATPTPTPPRTPSPQPTAAPGPSQLLTTLLARLPDATNRSTIDQAAVDFAFLNSKAARNRLVRFLGQVPKSRTDLLPHYARLVAILNPYMPDVGAGLISTLEDEFRYLQRKKNVVKELSEPRMRNIAYLSALTKFSVVPSHLILHIFKVFLDDFTGVNVDNVAMLLEGCGKFLMRSDETKDVMGSMVELMRRKQSMQHFDQRQVLLLENAYYQCNPPERAPRQEKQRIPMEQFIRHLVYDVLEKKTIDKVLRLIRKLDWEDTEVRKILFKIFTKPWKVKYGSIGLLAMLTCDLQRYHPDFAIAVVDQVVEDVRRGMEQNVFKANQRRIATVKYLGELYIYRLISSGLIFSTLWSLVTFGHPDGRPFPGQPSPIDAPDDYFRIRLVCILLDGCGMCFDRGSLKKKLDAFLSFFQLYVLSKNELPMDVDFMLTDTLEALRPKLVHFKTYEEAAQIVDELAAVAAQKAGVLEGEESAGGESEDDDGRRDEEQDEEDANPDEEMAQDRPASPDAHVLRPPTEHAGPSEEAEADFAKELAKMMSDEGRKVDKKAVPAILDVGVLSGGGGNMGRKRRDEADLVDDDADGQQIMKFTVISRRGNKQQTRELPIPASSSLAVHTRSAQLQDKVEQQQLKKLVLDYEQREGVEEMKALEASIRKQGIRVKYAN</sequence>
<feature type="domain" description="MIF4G" evidence="4">
    <location>
        <begin position="470"/>
        <end position="664"/>
    </location>
</feature>
<dbReference type="GO" id="GO:0035145">
    <property type="term" value="C:exon-exon junction complex"/>
    <property type="evidence" value="ECO:0007669"/>
    <property type="project" value="TreeGrafter"/>
</dbReference>
<feature type="region of interest" description="Disordered" evidence="3">
    <location>
        <begin position="1008"/>
        <end position="1028"/>
    </location>
</feature>
<feature type="compositionally biased region" description="Acidic residues" evidence="3">
    <location>
        <begin position="916"/>
        <end position="928"/>
    </location>
</feature>
<evidence type="ECO:0000259" key="4">
    <source>
        <dbReference type="SMART" id="SM00543"/>
    </source>
</evidence>
<feature type="compositionally biased region" description="Acidic residues" evidence="3">
    <location>
        <begin position="935"/>
        <end position="947"/>
    </location>
</feature>
<reference evidence="6" key="1">
    <citation type="journal article" date="2014" name="Proc. Natl. Acad. Sci. U.S.A.">
        <title>Extensive sampling of basidiomycete genomes demonstrates inadequacy of the white-rot/brown-rot paradigm for wood decay fungi.</title>
        <authorList>
            <person name="Riley R."/>
            <person name="Salamov A.A."/>
            <person name="Brown D.W."/>
            <person name="Nagy L.G."/>
            <person name="Floudas D."/>
            <person name="Held B.W."/>
            <person name="Levasseur A."/>
            <person name="Lombard V."/>
            <person name="Morin E."/>
            <person name="Otillar R."/>
            <person name="Lindquist E.A."/>
            <person name="Sun H."/>
            <person name="LaButti K.M."/>
            <person name="Schmutz J."/>
            <person name="Jabbour D."/>
            <person name="Luo H."/>
            <person name="Baker S.E."/>
            <person name="Pisabarro A.G."/>
            <person name="Walton J.D."/>
            <person name="Blanchette R.A."/>
            <person name="Henrissat B."/>
            <person name="Martin F."/>
            <person name="Cullen D."/>
            <person name="Hibbett D.S."/>
            <person name="Grigoriev I.V."/>
        </authorList>
    </citation>
    <scope>NUCLEOTIDE SEQUENCE [LARGE SCALE GENOMIC DNA]</scope>
    <source>
        <strain evidence="6">FD-172 SS1</strain>
    </source>
</reference>
<dbReference type="OrthoDB" id="27832at2759"/>
<evidence type="ECO:0000313" key="6">
    <source>
        <dbReference type="Proteomes" id="UP000027195"/>
    </source>
</evidence>
<dbReference type="InParanoid" id="A0A067N1M2"/>
<feature type="region of interest" description="Disordered" evidence="3">
    <location>
        <begin position="398"/>
        <end position="469"/>
    </location>
</feature>
<evidence type="ECO:0000256" key="2">
    <source>
        <dbReference type="ARBA" id="ARBA00022490"/>
    </source>
</evidence>
<dbReference type="EMBL" id="KL198016">
    <property type="protein sequence ID" value="KDQ21888.1"/>
    <property type="molecule type" value="Genomic_DNA"/>
</dbReference>
<dbReference type="Pfam" id="PF04050">
    <property type="entry name" value="Upf2"/>
    <property type="match status" value="1"/>
</dbReference>
<accession>A0A067N1M2</accession>
<dbReference type="HOGENOM" id="CLU_002633_1_1_1"/>
<name>A0A067N1M2_BOTB1</name>
<dbReference type="PANTHER" id="PTHR12839:SF7">
    <property type="entry name" value="REGULATOR OF NONSENSE TRANSCRIPTS 2"/>
    <property type="match status" value="1"/>
</dbReference>
<dbReference type="GO" id="GO:0005737">
    <property type="term" value="C:cytoplasm"/>
    <property type="evidence" value="ECO:0007669"/>
    <property type="project" value="UniProtKB-SubCell"/>
</dbReference>
<dbReference type="InterPro" id="IPR039762">
    <property type="entry name" value="Nmd2/UPF2"/>
</dbReference>
<evidence type="ECO:0000313" key="5">
    <source>
        <dbReference type="EMBL" id="KDQ21888.1"/>
    </source>
</evidence>
<keyword evidence="6" id="KW-1185">Reference proteome</keyword>
<dbReference type="InterPro" id="IPR007193">
    <property type="entry name" value="Upf2/Nmd2_C"/>
</dbReference>
<feature type="region of interest" description="Disordered" evidence="3">
    <location>
        <begin position="913"/>
        <end position="973"/>
    </location>
</feature>
<dbReference type="GO" id="GO:0003723">
    <property type="term" value="F:RNA binding"/>
    <property type="evidence" value="ECO:0007669"/>
    <property type="project" value="InterPro"/>
</dbReference>
<dbReference type="STRING" id="930990.A0A067N1M2"/>
<dbReference type="InterPro" id="IPR003890">
    <property type="entry name" value="MIF4G-like_typ-3"/>
</dbReference>
<feature type="compositionally biased region" description="Basic and acidic residues" evidence="3">
    <location>
        <begin position="401"/>
        <end position="442"/>
    </location>
</feature>
<dbReference type="FunCoup" id="A0A067N1M2">
    <property type="interactions" value="739"/>
</dbReference>
<keyword evidence="2" id="KW-0963">Cytoplasm</keyword>
<feature type="region of interest" description="Disordered" evidence="3">
    <location>
        <begin position="1039"/>
        <end position="1058"/>
    </location>
</feature>
<dbReference type="SMART" id="SM00543">
    <property type="entry name" value="MIF4G"/>
    <property type="match status" value="2"/>
</dbReference>
<dbReference type="Gene3D" id="4.10.80.160">
    <property type="match status" value="1"/>
</dbReference>